<evidence type="ECO:0000313" key="5">
    <source>
        <dbReference type="Proteomes" id="UP001174909"/>
    </source>
</evidence>
<evidence type="ECO:0000259" key="3">
    <source>
        <dbReference type="PROSITE" id="PS51819"/>
    </source>
</evidence>
<feature type="domain" description="VOC" evidence="3">
    <location>
        <begin position="6"/>
        <end position="130"/>
    </location>
</feature>
<evidence type="ECO:0000256" key="2">
    <source>
        <dbReference type="ARBA" id="ARBA00040140"/>
    </source>
</evidence>
<dbReference type="Pfam" id="PF00903">
    <property type="entry name" value="Glyoxalase"/>
    <property type="match status" value="1"/>
</dbReference>
<proteinExistence type="inferred from homology"/>
<accession>A0AA35U2P4</accession>
<sequence>MSRVILIQHINIQVSDREKTRKFYEDVLGAEYLDRGPELNARQLQLRIGNGEIHTTDSRNPTPVPSVHFAVEINDWDELIENLEQLEIPYTTTPGRRNETENSFGHREYSNGCHTYIHDPDGNMIELVQHPMGIEDADGNKIDMQHYDESPQWRRLPQYNSVPA</sequence>
<evidence type="ECO:0000313" key="4">
    <source>
        <dbReference type="EMBL" id="CAI8058593.1"/>
    </source>
</evidence>
<dbReference type="PROSITE" id="PS51819">
    <property type="entry name" value="VOC"/>
    <property type="match status" value="1"/>
</dbReference>
<keyword evidence="5" id="KW-1185">Reference proteome</keyword>
<dbReference type="PANTHER" id="PTHR21366:SF14">
    <property type="entry name" value="GLYOXALASE DOMAIN-CONTAINING PROTEIN 5"/>
    <property type="match status" value="1"/>
</dbReference>
<reference evidence="4" key="1">
    <citation type="submission" date="2023-03" db="EMBL/GenBank/DDBJ databases">
        <authorList>
            <person name="Steffen K."/>
            <person name="Cardenas P."/>
        </authorList>
    </citation>
    <scope>NUCLEOTIDE SEQUENCE</scope>
</reference>
<name>A0AA35U2P4_GEOBA</name>
<dbReference type="Gene3D" id="3.10.180.10">
    <property type="entry name" value="2,3-Dihydroxybiphenyl 1,2-Dioxygenase, domain 1"/>
    <property type="match status" value="1"/>
</dbReference>
<evidence type="ECO:0000256" key="1">
    <source>
        <dbReference type="ARBA" id="ARBA00010363"/>
    </source>
</evidence>
<dbReference type="PANTHER" id="PTHR21366">
    <property type="entry name" value="GLYOXALASE FAMILY PROTEIN"/>
    <property type="match status" value="1"/>
</dbReference>
<dbReference type="SUPFAM" id="SSF54593">
    <property type="entry name" value="Glyoxalase/Bleomycin resistance protein/Dihydroxybiphenyl dioxygenase"/>
    <property type="match status" value="1"/>
</dbReference>
<dbReference type="InterPro" id="IPR004360">
    <property type="entry name" value="Glyas_Fos-R_dOase_dom"/>
</dbReference>
<organism evidence="4 5">
    <name type="scientific">Geodia barretti</name>
    <name type="common">Barrett's horny sponge</name>
    <dbReference type="NCBI Taxonomy" id="519541"/>
    <lineage>
        <taxon>Eukaryota</taxon>
        <taxon>Metazoa</taxon>
        <taxon>Porifera</taxon>
        <taxon>Demospongiae</taxon>
        <taxon>Heteroscleromorpha</taxon>
        <taxon>Tetractinellida</taxon>
        <taxon>Astrophorina</taxon>
        <taxon>Geodiidae</taxon>
        <taxon>Geodia</taxon>
    </lineage>
</organism>
<comment type="caution">
    <text evidence="4">The sequence shown here is derived from an EMBL/GenBank/DDBJ whole genome shotgun (WGS) entry which is preliminary data.</text>
</comment>
<gene>
    <name evidence="4" type="ORF">GBAR_LOCUS31863</name>
</gene>
<comment type="similarity">
    <text evidence="1">Belongs to the glyoxalase I family.</text>
</comment>
<dbReference type="InterPro" id="IPR037523">
    <property type="entry name" value="VOC_core"/>
</dbReference>
<dbReference type="EMBL" id="CASHTH010004532">
    <property type="protein sequence ID" value="CAI8058593.1"/>
    <property type="molecule type" value="Genomic_DNA"/>
</dbReference>
<dbReference type="AlphaFoldDB" id="A0AA35U2P4"/>
<dbReference type="Proteomes" id="UP001174909">
    <property type="component" value="Unassembled WGS sequence"/>
</dbReference>
<protein>
    <recommendedName>
        <fullName evidence="2">Glyoxalase domain-containing protein 5</fullName>
    </recommendedName>
</protein>
<dbReference type="InterPro" id="IPR050383">
    <property type="entry name" value="GlyoxalaseI/FosfomycinResist"/>
</dbReference>
<dbReference type="InterPro" id="IPR029068">
    <property type="entry name" value="Glyas_Bleomycin-R_OHBP_Dase"/>
</dbReference>